<dbReference type="InterPro" id="IPR032781">
    <property type="entry name" value="ABC_tran_Xtn"/>
</dbReference>
<feature type="domain" description="ABC transporter" evidence="4">
    <location>
        <begin position="158"/>
        <end position="399"/>
    </location>
</feature>
<sequence length="679" mass="77159">MAGIICEEGPNSVLEIYDLIGEFIRNGVKQSKQQATQTCEKILEELKKQNIISGKSQYSHAAQRLENSVRLQEVELIKEGDIVGIDGDGFRAKREANTNDDLNDALNSEKLQKKREKDAIKQRELFERYKQDIKQHSNKVPPVQVRHFRNEEGKSQDIILQNISVIIGGRALLDGANVKLAQGRKYGLIGRNGIGKTCFMNALARGEFDNMPTHLQILLVEQEISGIEKSPLDYVLDTDVERTELLQKEQEIINNPNADPSELQKIYERLEQISANTAEARASTILSGLGFSQDMMKEPTKSLSGGWRMRVALARALFVKPDVLLLDEPTNHLDLDAVMWLEDYIINCDITVVIVSHAREFLNVVCNEIIHFFDCKLTYYKGNYDQFERTRSEKKKNQMQQRESQQQKMAHMQQFIDKFRANANRATLVQSRIKAMNKMELVDEIVDDPTSVFIFPNPEKLRPPLLRIEDGNFGYNPQKLVLKNINFSMDCESRIAIVGANGAGKSTFLKLLIGNLQIDEGNQYRNGRLRVSMFTQHHIETLNLMLSPLEQMVQSFPGSSQETYRGHLSSFGISGNLALRPNYLLSGGQKSRVAFALAVWNNPHILVLDEPTNHLDIDAVNALIIALNNYQGGVLIVSHDQHLVSTVCDQIWYIKEKRLKKFRGDFDDYRIALSSNKLE</sequence>
<dbReference type="Gene3D" id="3.40.50.300">
    <property type="entry name" value="P-loop containing nucleotide triphosphate hydrolases"/>
    <property type="match status" value="2"/>
</dbReference>
<dbReference type="GO" id="GO:0016887">
    <property type="term" value="F:ATP hydrolysis activity"/>
    <property type="evidence" value="ECO:0007669"/>
    <property type="project" value="InterPro"/>
</dbReference>
<dbReference type="InterPro" id="IPR027417">
    <property type="entry name" value="P-loop_NTPase"/>
</dbReference>
<keyword evidence="1" id="KW-0677">Repeat</keyword>
<dbReference type="SUPFAM" id="SSF52540">
    <property type="entry name" value="P-loop containing nucleoside triphosphate hydrolases"/>
    <property type="match status" value="2"/>
</dbReference>
<evidence type="ECO:0000256" key="3">
    <source>
        <dbReference type="ARBA" id="ARBA00022840"/>
    </source>
</evidence>
<dbReference type="PANTHER" id="PTHR19211:SF117">
    <property type="entry name" value="ATP-BINDING CASSETTE SUB-FAMILY F MEMBER 3"/>
    <property type="match status" value="1"/>
</dbReference>
<dbReference type="Proteomes" id="UP000054937">
    <property type="component" value="Unassembled WGS sequence"/>
</dbReference>
<keyword evidence="2" id="KW-0547">Nucleotide-binding</keyword>
<reference evidence="5 6" key="1">
    <citation type="journal article" date="2015" name="Sci. Rep.">
        <title>Genome of the facultative scuticociliatosis pathogen Pseudocohnilembus persalinus provides insight into its virulence through horizontal gene transfer.</title>
        <authorList>
            <person name="Xiong J."/>
            <person name="Wang G."/>
            <person name="Cheng J."/>
            <person name="Tian M."/>
            <person name="Pan X."/>
            <person name="Warren A."/>
            <person name="Jiang C."/>
            <person name="Yuan D."/>
            <person name="Miao W."/>
        </authorList>
    </citation>
    <scope>NUCLEOTIDE SEQUENCE [LARGE SCALE GENOMIC DNA]</scope>
    <source>
        <strain evidence="5">36N120E</strain>
    </source>
</reference>
<dbReference type="InParanoid" id="A0A0V0R8H6"/>
<evidence type="ECO:0000256" key="1">
    <source>
        <dbReference type="ARBA" id="ARBA00022737"/>
    </source>
</evidence>
<dbReference type="CDD" id="cd03221">
    <property type="entry name" value="ABCF_EF-3"/>
    <property type="match status" value="2"/>
</dbReference>
<name>A0A0V0R8H6_PSEPJ</name>
<evidence type="ECO:0000313" key="6">
    <source>
        <dbReference type="Proteomes" id="UP000054937"/>
    </source>
</evidence>
<dbReference type="PROSITE" id="PS00211">
    <property type="entry name" value="ABC_TRANSPORTER_1"/>
    <property type="match status" value="2"/>
</dbReference>
<dbReference type="Pfam" id="PF12848">
    <property type="entry name" value="ABC_tran_Xtn"/>
    <property type="match status" value="1"/>
</dbReference>
<dbReference type="AlphaFoldDB" id="A0A0V0R8H6"/>
<dbReference type="EMBL" id="LDAU01000019">
    <property type="protein sequence ID" value="KRX10783.1"/>
    <property type="molecule type" value="Genomic_DNA"/>
</dbReference>
<dbReference type="SMART" id="SM00382">
    <property type="entry name" value="AAA"/>
    <property type="match status" value="2"/>
</dbReference>
<dbReference type="InterPro" id="IPR003593">
    <property type="entry name" value="AAA+_ATPase"/>
</dbReference>
<keyword evidence="6" id="KW-1185">Reference proteome</keyword>
<keyword evidence="5" id="KW-0378">Hydrolase</keyword>
<organism evidence="5 6">
    <name type="scientific">Pseudocohnilembus persalinus</name>
    <name type="common">Ciliate</name>
    <dbReference type="NCBI Taxonomy" id="266149"/>
    <lineage>
        <taxon>Eukaryota</taxon>
        <taxon>Sar</taxon>
        <taxon>Alveolata</taxon>
        <taxon>Ciliophora</taxon>
        <taxon>Intramacronucleata</taxon>
        <taxon>Oligohymenophorea</taxon>
        <taxon>Scuticociliatia</taxon>
        <taxon>Philasterida</taxon>
        <taxon>Pseudocohnilembidae</taxon>
        <taxon>Pseudocohnilembus</taxon>
    </lineage>
</organism>
<dbReference type="OMA" id="CTHIADI"/>
<dbReference type="PROSITE" id="PS50893">
    <property type="entry name" value="ABC_TRANSPORTER_2"/>
    <property type="match status" value="2"/>
</dbReference>
<protein>
    <submittedName>
        <fullName evidence="5">p-loop containing nucleoside triphosphate hydrolase</fullName>
    </submittedName>
</protein>
<dbReference type="InterPro" id="IPR017871">
    <property type="entry name" value="ABC_transporter-like_CS"/>
</dbReference>
<evidence type="ECO:0000259" key="4">
    <source>
        <dbReference type="PROSITE" id="PS50893"/>
    </source>
</evidence>
<dbReference type="PANTHER" id="PTHR19211">
    <property type="entry name" value="ATP-BINDING TRANSPORT PROTEIN-RELATED"/>
    <property type="match status" value="1"/>
</dbReference>
<dbReference type="Pfam" id="PF00005">
    <property type="entry name" value="ABC_tran"/>
    <property type="match status" value="2"/>
</dbReference>
<dbReference type="OrthoDB" id="2110130at2759"/>
<dbReference type="FunCoup" id="A0A0V0R8H6">
    <property type="interactions" value="324"/>
</dbReference>
<feature type="domain" description="ABC transporter" evidence="4">
    <location>
        <begin position="466"/>
        <end position="678"/>
    </location>
</feature>
<keyword evidence="3" id="KW-0067">ATP-binding</keyword>
<dbReference type="FunFam" id="3.40.50.300:FF:000104">
    <property type="entry name" value="ATP-binding cassette sub-family F member 3"/>
    <property type="match status" value="1"/>
</dbReference>
<proteinExistence type="predicted"/>
<comment type="caution">
    <text evidence="5">The sequence shown here is derived from an EMBL/GenBank/DDBJ whole genome shotgun (WGS) entry which is preliminary data.</text>
</comment>
<accession>A0A0V0R8H6</accession>
<dbReference type="InterPro" id="IPR050611">
    <property type="entry name" value="ABCF"/>
</dbReference>
<dbReference type="GO" id="GO:0005524">
    <property type="term" value="F:ATP binding"/>
    <property type="evidence" value="ECO:0007669"/>
    <property type="project" value="UniProtKB-KW"/>
</dbReference>
<dbReference type="FunFam" id="3.40.50.300:FF:000011">
    <property type="entry name" value="Putative ABC transporter ATP-binding component"/>
    <property type="match status" value="1"/>
</dbReference>
<evidence type="ECO:0000256" key="2">
    <source>
        <dbReference type="ARBA" id="ARBA00022741"/>
    </source>
</evidence>
<evidence type="ECO:0000313" key="5">
    <source>
        <dbReference type="EMBL" id="KRX10783.1"/>
    </source>
</evidence>
<gene>
    <name evidence="5" type="ORF">PPERSA_00953</name>
</gene>
<dbReference type="InterPro" id="IPR003439">
    <property type="entry name" value="ABC_transporter-like_ATP-bd"/>
</dbReference>